<dbReference type="AlphaFoldDB" id="A0A7K7ZXW7"/>
<dbReference type="EMBL" id="VZTG01007902">
    <property type="protein sequence ID" value="NXA95310.1"/>
    <property type="molecule type" value="Genomic_DNA"/>
</dbReference>
<dbReference type="InterPro" id="IPR036412">
    <property type="entry name" value="HAD-like_sf"/>
</dbReference>
<dbReference type="Proteomes" id="UP000538725">
    <property type="component" value="Unassembled WGS sequence"/>
</dbReference>
<dbReference type="Gene3D" id="1.10.40.40">
    <property type="entry name" value="Deoxyribonucleotidase, domain 2"/>
    <property type="match status" value="1"/>
</dbReference>
<dbReference type="SUPFAM" id="SSF56784">
    <property type="entry name" value="HAD-like"/>
    <property type="match status" value="1"/>
</dbReference>
<dbReference type="GO" id="GO:0005739">
    <property type="term" value="C:mitochondrion"/>
    <property type="evidence" value="ECO:0007669"/>
    <property type="project" value="TreeGrafter"/>
</dbReference>
<dbReference type="GO" id="GO:0008253">
    <property type="term" value="F:5'-nucleotidase activity"/>
    <property type="evidence" value="ECO:0007669"/>
    <property type="project" value="TreeGrafter"/>
</dbReference>
<gene>
    <name evidence="1" type="primary">Nt5c_1</name>
    <name evidence="1" type="ORF">MELVER_R15587</name>
</gene>
<evidence type="ECO:0000313" key="1">
    <source>
        <dbReference type="EMBL" id="NXA95310.1"/>
    </source>
</evidence>
<comment type="caution">
    <text evidence="1">The sequence shown here is derived from an EMBL/GenBank/DDBJ whole genome shotgun (WGS) entry which is preliminary data.</text>
</comment>
<name>A0A7K7ZXW7_9PASE</name>
<feature type="non-terminal residue" evidence="1">
    <location>
        <position position="1"/>
    </location>
</feature>
<sequence length="62" mass="6951">GMGSAAAPLRVLVDMDGVLADFEGAVLREFRGRFPAEPRVELAERRGFSVREQYRSLREELA</sequence>
<protein>
    <submittedName>
        <fullName evidence="1">NT5C protein</fullName>
    </submittedName>
</protein>
<accession>A0A7K7ZXW7</accession>
<dbReference type="GO" id="GO:0009223">
    <property type="term" value="P:pyrimidine deoxyribonucleotide catabolic process"/>
    <property type="evidence" value="ECO:0007669"/>
    <property type="project" value="TreeGrafter"/>
</dbReference>
<reference evidence="1 2" key="1">
    <citation type="submission" date="2019-09" db="EMBL/GenBank/DDBJ databases">
        <title>Bird 10,000 Genomes (B10K) Project - Family phase.</title>
        <authorList>
            <person name="Zhang G."/>
        </authorList>
    </citation>
    <scope>NUCLEOTIDE SEQUENCE [LARGE SCALE GENOMIC DNA]</scope>
    <source>
        <strain evidence="1">B10K-DU-029-37</strain>
        <tissue evidence="1">Liver</tissue>
    </source>
</reference>
<evidence type="ECO:0000313" key="2">
    <source>
        <dbReference type="Proteomes" id="UP000538725"/>
    </source>
</evidence>
<feature type="non-terminal residue" evidence="1">
    <location>
        <position position="62"/>
    </location>
</feature>
<keyword evidence="2" id="KW-1185">Reference proteome</keyword>
<dbReference type="PANTHER" id="PTHR16504:SF5">
    <property type="entry name" value="5'(3')-DEOXYRIBONUCLEOTIDASE, CYTOSOLIC TYPE"/>
    <property type="match status" value="1"/>
</dbReference>
<dbReference type="PANTHER" id="PTHR16504">
    <property type="entry name" value="5'(3')-DEOXYRIBONUCLEOTIDASE"/>
    <property type="match status" value="1"/>
</dbReference>
<organism evidence="1 2">
    <name type="scientific">Melanocharis versteri</name>
    <name type="common">Fan-tailed berrypecker</name>
    <dbReference type="NCBI Taxonomy" id="254552"/>
    <lineage>
        <taxon>Eukaryota</taxon>
        <taxon>Metazoa</taxon>
        <taxon>Chordata</taxon>
        <taxon>Craniata</taxon>
        <taxon>Vertebrata</taxon>
        <taxon>Euteleostomi</taxon>
        <taxon>Archelosauria</taxon>
        <taxon>Archosauria</taxon>
        <taxon>Dinosauria</taxon>
        <taxon>Saurischia</taxon>
        <taxon>Theropoda</taxon>
        <taxon>Coelurosauria</taxon>
        <taxon>Aves</taxon>
        <taxon>Neognathae</taxon>
        <taxon>Neoaves</taxon>
        <taxon>Telluraves</taxon>
        <taxon>Australaves</taxon>
        <taxon>Passeriformes</taxon>
        <taxon>Passeroidea</taxon>
        <taxon>Melanocharitidae</taxon>
        <taxon>Melanocharis</taxon>
    </lineage>
</organism>
<proteinExistence type="predicted"/>